<comment type="caution">
    <text evidence="1">The sequence shown here is derived from an EMBL/GenBank/DDBJ whole genome shotgun (WGS) entry which is preliminary data.</text>
</comment>
<dbReference type="AlphaFoldDB" id="A0A399RIT1"/>
<keyword evidence="2" id="KW-1185">Reference proteome</keyword>
<gene>
    <name evidence="1" type="ORF">D1222_08220</name>
</gene>
<dbReference type="RefSeq" id="WP_119453792.1">
    <property type="nucleotide sequence ID" value="NZ_QWGA01000005.1"/>
</dbReference>
<reference evidence="1 2" key="1">
    <citation type="submission" date="2018-08" db="EMBL/GenBank/DDBJ databases">
        <title>Henriciella mobilis sp. nov., isolated from seawater.</title>
        <authorList>
            <person name="Cheng H."/>
            <person name="Wu Y.-H."/>
            <person name="Xu X.-W."/>
            <person name="Guo L.-L."/>
        </authorList>
    </citation>
    <scope>NUCLEOTIDE SEQUENCE [LARGE SCALE GENOMIC DNA]</scope>
    <source>
        <strain evidence="1 2">CCUG67844</strain>
    </source>
</reference>
<dbReference type="OrthoDB" id="581789at2"/>
<evidence type="ECO:0000313" key="2">
    <source>
        <dbReference type="Proteomes" id="UP000265845"/>
    </source>
</evidence>
<accession>A0A399RIT1</accession>
<protein>
    <submittedName>
        <fullName evidence="1">Uncharacterized protein</fullName>
    </submittedName>
</protein>
<name>A0A399RIT1_9PROT</name>
<dbReference type="Proteomes" id="UP000265845">
    <property type="component" value="Unassembled WGS sequence"/>
</dbReference>
<proteinExistence type="predicted"/>
<dbReference type="EMBL" id="QWGA01000005">
    <property type="protein sequence ID" value="RIJ29742.1"/>
    <property type="molecule type" value="Genomic_DNA"/>
</dbReference>
<sequence>MSELRLTPVFEDATGGPDEPLLRPIKATATKADYDAFLISLCDYNQDTPRGTLGESIQRLADEEQCVISGGLIASKDEFLLVPGCCCGLEGWTEWKGIKPGADSPWLGHDPSPTIEALDQLVVLHSGGGTVSASSHTPPERLEVTYAELNAAVAEAERDLIAFMMGLHYHLREEYGPSGDKLARKIAGWFSIPLV</sequence>
<evidence type="ECO:0000313" key="1">
    <source>
        <dbReference type="EMBL" id="RIJ29742.1"/>
    </source>
</evidence>
<organism evidence="1 2">
    <name type="scientific">Henriciella algicola</name>
    <dbReference type="NCBI Taxonomy" id="1608422"/>
    <lineage>
        <taxon>Bacteria</taxon>
        <taxon>Pseudomonadati</taxon>
        <taxon>Pseudomonadota</taxon>
        <taxon>Alphaproteobacteria</taxon>
        <taxon>Hyphomonadales</taxon>
        <taxon>Hyphomonadaceae</taxon>
        <taxon>Henriciella</taxon>
    </lineage>
</organism>